<proteinExistence type="predicted"/>
<dbReference type="InterPro" id="IPR045886">
    <property type="entry name" value="ThiF/MoeB/HesA"/>
</dbReference>
<protein>
    <submittedName>
        <fullName evidence="2">Molybdopterin-synthase adenylyltransferase MoeB</fullName>
        <ecNumber evidence="2">2.7.7.80</ecNumber>
    </submittedName>
</protein>
<dbReference type="Pfam" id="PF00899">
    <property type="entry name" value="ThiF"/>
    <property type="match status" value="1"/>
</dbReference>
<dbReference type="CDD" id="cd00757">
    <property type="entry name" value="ThiF_MoeB_HesA_family"/>
    <property type="match status" value="1"/>
</dbReference>
<dbReference type="EMBL" id="JAXAFO010000023">
    <property type="protein sequence ID" value="MDX6850384.1"/>
    <property type="molecule type" value="Genomic_DNA"/>
</dbReference>
<dbReference type="Gene3D" id="3.40.50.720">
    <property type="entry name" value="NAD(P)-binding Rossmann-like Domain"/>
    <property type="match status" value="1"/>
</dbReference>
<accession>A0ABU4S0F0</accession>
<dbReference type="Proteomes" id="UP001273505">
    <property type="component" value="Unassembled WGS sequence"/>
</dbReference>
<evidence type="ECO:0000313" key="2">
    <source>
        <dbReference type="EMBL" id="MDX6850384.1"/>
    </source>
</evidence>
<dbReference type="PANTHER" id="PTHR10953:SF102">
    <property type="entry name" value="ADENYLYLTRANSFERASE AND SULFURTRANSFERASE MOCS3"/>
    <property type="match status" value="1"/>
</dbReference>
<evidence type="ECO:0000313" key="3">
    <source>
        <dbReference type="Proteomes" id="UP001273505"/>
    </source>
</evidence>
<dbReference type="EC" id="2.7.7.80" evidence="2"/>
<dbReference type="InterPro" id="IPR035985">
    <property type="entry name" value="Ubiquitin-activating_enz"/>
</dbReference>
<keyword evidence="2" id="KW-0548">Nucleotidyltransferase</keyword>
<dbReference type="RefSeq" id="WP_302722279.1">
    <property type="nucleotide sequence ID" value="NZ_JAULRU010000514.1"/>
</dbReference>
<sequence>MKELTDSQLLRYSRQIMLPQMDVVGQERLLNATALVLGVGGLGSPVALYLASAGVGRLILVDDDDVELSNLQRQIAHSCAAIGQPKVESAAASVHRLNPDVQLELIGERPSAAKLQQLVDSADVVVDCSDNFSTRFQLNECCVTALTPLVSGAAIRLEGQVSVFDSRQPEAPCYRCLYQPQPDESLSCSASGVLAPLVGTIGSVQALEAVKLLTGIGQPLVGRVQFYDALSSSWREMRLPKDPQCPVCGDSAS</sequence>
<keyword evidence="2" id="KW-0808">Transferase</keyword>
<dbReference type="NCBIfam" id="NF004281">
    <property type="entry name" value="PRK05690.1"/>
    <property type="match status" value="1"/>
</dbReference>
<dbReference type="PANTHER" id="PTHR10953">
    <property type="entry name" value="UBIQUITIN-ACTIVATING ENZYME E1"/>
    <property type="match status" value="1"/>
</dbReference>
<dbReference type="InterPro" id="IPR000594">
    <property type="entry name" value="ThiF_NAD_FAD-bd"/>
</dbReference>
<organism evidence="2 3">
    <name type="scientific">Gilvimarinus gilvus</name>
    <dbReference type="NCBI Taxonomy" id="3058038"/>
    <lineage>
        <taxon>Bacteria</taxon>
        <taxon>Pseudomonadati</taxon>
        <taxon>Pseudomonadota</taxon>
        <taxon>Gammaproteobacteria</taxon>
        <taxon>Cellvibrionales</taxon>
        <taxon>Cellvibrionaceae</taxon>
        <taxon>Gilvimarinus</taxon>
    </lineage>
</organism>
<reference evidence="2 3" key="1">
    <citation type="submission" date="2023-11" db="EMBL/GenBank/DDBJ databases">
        <title>Gilvimarinus fulvus sp. nov., isolated from the surface of Kelp.</title>
        <authorList>
            <person name="Sun Y.Y."/>
            <person name="Gong Y."/>
            <person name="Du Z.J."/>
        </authorList>
    </citation>
    <scope>NUCLEOTIDE SEQUENCE [LARGE SCALE GENOMIC DNA]</scope>
    <source>
        <strain evidence="2 3">SDUM040013</strain>
    </source>
</reference>
<comment type="caution">
    <text evidence="2">The sequence shown here is derived from an EMBL/GenBank/DDBJ whole genome shotgun (WGS) entry which is preliminary data.</text>
</comment>
<dbReference type="GO" id="GO:0061605">
    <property type="term" value="F:molybdopterin-synthase adenylyltransferase activity"/>
    <property type="evidence" value="ECO:0007669"/>
    <property type="project" value="UniProtKB-EC"/>
</dbReference>
<gene>
    <name evidence="2" type="ORF">SCD92_13505</name>
</gene>
<dbReference type="SUPFAM" id="SSF69572">
    <property type="entry name" value="Activating enzymes of the ubiquitin-like proteins"/>
    <property type="match status" value="1"/>
</dbReference>
<evidence type="ECO:0000259" key="1">
    <source>
        <dbReference type="Pfam" id="PF00899"/>
    </source>
</evidence>
<name>A0ABU4S0F0_9GAMM</name>
<keyword evidence="3" id="KW-1185">Reference proteome</keyword>
<feature type="domain" description="THIF-type NAD/FAD binding fold" evidence="1">
    <location>
        <begin position="12"/>
        <end position="247"/>
    </location>
</feature>